<protein>
    <submittedName>
        <fullName evidence="1">Uncharacterized protein</fullName>
    </submittedName>
</protein>
<gene>
    <name evidence="1" type="ORF">ABT58_06705</name>
</gene>
<proteinExistence type="predicted"/>
<accession>A0A0J1JJ70</accession>
<dbReference type="EMBL" id="LDOV01000010">
    <property type="protein sequence ID" value="KLV02062.1"/>
    <property type="molecule type" value="Genomic_DNA"/>
</dbReference>
<comment type="caution">
    <text evidence="1">The sequence shown here is derived from an EMBL/GenBank/DDBJ whole genome shotgun (WGS) entry which is preliminary data.</text>
</comment>
<keyword evidence="2" id="KW-1185">Reference proteome</keyword>
<dbReference type="AlphaFoldDB" id="A0A0J1JJ70"/>
<dbReference type="OrthoDB" id="5829480at2"/>
<reference evidence="1 2" key="1">
    <citation type="submission" date="2015-05" db="EMBL/GenBank/DDBJ databases">
        <title>Photobacterium galathea sp. nov.</title>
        <authorList>
            <person name="Machado H."/>
            <person name="Gram L."/>
        </authorList>
    </citation>
    <scope>NUCLEOTIDE SEQUENCE [LARGE SCALE GENOMIC DNA]</scope>
    <source>
        <strain evidence="1 2">DSM 25995</strain>
    </source>
</reference>
<organism evidence="1 2">
    <name type="scientific">Photobacterium aphoticum</name>
    <dbReference type="NCBI Taxonomy" id="754436"/>
    <lineage>
        <taxon>Bacteria</taxon>
        <taxon>Pseudomonadati</taxon>
        <taxon>Pseudomonadota</taxon>
        <taxon>Gammaproteobacteria</taxon>
        <taxon>Vibrionales</taxon>
        <taxon>Vibrionaceae</taxon>
        <taxon>Photobacterium</taxon>
    </lineage>
</organism>
<evidence type="ECO:0000313" key="2">
    <source>
        <dbReference type="Proteomes" id="UP000036426"/>
    </source>
</evidence>
<dbReference type="Proteomes" id="UP000036426">
    <property type="component" value="Unassembled WGS sequence"/>
</dbReference>
<dbReference type="PROSITE" id="PS51257">
    <property type="entry name" value="PROKAR_LIPOPROTEIN"/>
    <property type="match status" value="1"/>
</dbReference>
<dbReference type="RefSeq" id="WP_047873517.1">
    <property type="nucleotide sequence ID" value="NZ_BMYC01000001.1"/>
</dbReference>
<sequence>MKKHVTLPPIFSMLFGLSLVALLACYQPFLSANQTSAGHDINGFTEFLETRRHHDDTSDEFCALAYPHSHASVWIAGCPSLSSSRVLDNANKPFLPSTTLPQLPRRVEIQSWVRTAMTDTLLPTPIYQLMHDQHRLQGWKDANLQYRTLTERVFHHTYA</sequence>
<name>A0A0J1JJ70_9GAMM</name>
<evidence type="ECO:0000313" key="1">
    <source>
        <dbReference type="EMBL" id="KLV02062.1"/>
    </source>
</evidence>
<dbReference type="PATRIC" id="fig|754436.4.peg.1434"/>